<dbReference type="OrthoDB" id="2085050at2"/>
<dbReference type="EMBL" id="PTJA01000001">
    <property type="protein sequence ID" value="PPK83306.1"/>
    <property type="molecule type" value="Genomic_DNA"/>
</dbReference>
<evidence type="ECO:0000313" key="3">
    <source>
        <dbReference type="Proteomes" id="UP000237749"/>
    </source>
</evidence>
<proteinExistence type="predicted"/>
<sequence length="142" mass="15429">MMKQLYEVTVKQGQDIKTVITEYILDHGWKNVYITGAVGSVIDMVFTAPTQNHLPLRCGKTPVSGAAEIISMCGEVMPIEQMDPDLEDVYPDKDSPLFVHIHAACATAGGHVFGGGLSGGRAFRALRVFMTPLEGEGEEFND</sequence>
<keyword evidence="2" id="KW-0238">DNA-binding</keyword>
<accession>A0A2S6HYR2</accession>
<dbReference type="SUPFAM" id="SSF117856">
    <property type="entry name" value="AF0104/ALDC/Ptd012-like"/>
    <property type="match status" value="1"/>
</dbReference>
<dbReference type="Pfam" id="PF03479">
    <property type="entry name" value="PCC"/>
    <property type="match status" value="1"/>
</dbReference>
<dbReference type="GO" id="GO:0003677">
    <property type="term" value="F:DNA binding"/>
    <property type="evidence" value="ECO:0007669"/>
    <property type="project" value="UniProtKB-KW"/>
</dbReference>
<protein>
    <submittedName>
        <fullName evidence="2">Putative DNA-binding protein with PD1-like motif</fullName>
    </submittedName>
</protein>
<gene>
    <name evidence="2" type="ORF">BXY41_101369</name>
</gene>
<evidence type="ECO:0000313" key="2">
    <source>
        <dbReference type="EMBL" id="PPK83306.1"/>
    </source>
</evidence>
<reference evidence="2 3" key="1">
    <citation type="submission" date="2018-02" db="EMBL/GenBank/DDBJ databases">
        <title>Genomic Encyclopedia of Archaeal and Bacterial Type Strains, Phase II (KMG-II): from individual species to whole genera.</title>
        <authorList>
            <person name="Goeker M."/>
        </authorList>
    </citation>
    <scope>NUCLEOTIDE SEQUENCE [LARGE SCALE GENOMIC DNA]</scope>
    <source>
        <strain evidence="2 3">DSM 3808</strain>
    </source>
</reference>
<dbReference type="AlphaFoldDB" id="A0A2S6HYR2"/>
<dbReference type="InterPro" id="IPR005175">
    <property type="entry name" value="PPC_dom"/>
</dbReference>
<comment type="caution">
    <text evidence="2">The sequence shown here is derived from an EMBL/GenBank/DDBJ whole genome shotgun (WGS) entry which is preliminary data.</text>
</comment>
<evidence type="ECO:0000259" key="1">
    <source>
        <dbReference type="PROSITE" id="PS51742"/>
    </source>
</evidence>
<dbReference type="CDD" id="cd11378">
    <property type="entry name" value="DUF296"/>
    <property type="match status" value="1"/>
</dbReference>
<feature type="domain" description="PPC" evidence="1">
    <location>
        <begin position="1"/>
        <end position="142"/>
    </location>
</feature>
<organism evidence="2 3">
    <name type="scientific">Lacrimispora xylanisolvens</name>
    <dbReference type="NCBI Taxonomy" id="384636"/>
    <lineage>
        <taxon>Bacteria</taxon>
        <taxon>Bacillati</taxon>
        <taxon>Bacillota</taxon>
        <taxon>Clostridia</taxon>
        <taxon>Lachnospirales</taxon>
        <taxon>Lachnospiraceae</taxon>
        <taxon>Lacrimispora</taxon>
    </lineage>
</organism>
<keyword evidence="3" id="KW-1185">Reference proteome</keyword>
<dbReference type="RefSeq" id="WP_104433970.1">
    <property type="nucleotide sequence ID" value="NZ_PTJA01000001.1"/>
</dbReference>
<dbReference type="Proteomes" id="UP000237749">
    <property type="component" value="Unassembled WGS sequence"/>
</dbReference>
<dbReference type="PROSITE" id="PS51742">
    <property type="entry name" value="PPC"/>
    <property type="match status" value="1"/>
</dbReference>
<name>A0A2S6HYR2_9FIRM</name>
<dbReference type="Gene3D" id="3.30.1330.80">
    <property type="entry name" value="Hypothetical protein, similar to alpha- acetolactate decarboxylase, domain 2"/>
    <property type="match status" value="1"/>
</dbReference>